<reference evidence="2 3" key="1">
    <citation type="journal article" date="2011" name="PLoS Genet.">
        <title>Finished genome of the fungal wheat pathogen Mycosphaerella graminicola reveals dispensome structure, chromosome plasticity, and stealth pathogenesis.</title>
        <authorList>
            <person name="Goodwin S.B."/>
            <person name="Ben M'barek S."/>
            <person name="Dhillon B."/>
            <person name="Wittenberg A.H.J."/>
            <person name="Crane C.F."/>
            <person name="Hane J.K."/>
            <person name="Foster A.J."/>
            <person name="Van der Lee T.A.J."/>
            <person name="Grimwood J."/>
            <person name="Aerts A."/>
            <person name="Antoniw J."/>
            <person name="Bailey A."/>
            <person name="Bluhm B."/>
            <person name="Bowler J."/>
            <person name="Bristow J."/>
            <person name="van der Burgt A."/>
            <person name="Canto-Canche B."/>
            <person name="Churchill A.C.L."/>
            <person name="Conde-Ferraez L."/>
            <person name="Cools H.J."/>
            <person name="Coutinho P.M."/>
            <person name="Csukai M."/>
            <person name="Dehal P."/>
            <person name="De Wit P."/>
            <person name="Donzelli B."/>
            <person name="van de Geest H.C."/>
            <person name="van Ham R.C.H.J."/>
            <person name="Hammond-Kosack K.E."/>
            <person name="Henrissat B."/>
            <person name="Kilian A."/>
            <person name="Kobayashi A.K."/>
            <person name="Koopmann E."/>
            <person name="Kourmpetis Y."/>
            <person name="Kuzniar A."/>
            <person name="Lindquist E."/>
            <person name="Lombard V."/>
            <person name="Maliepaard C."/>
            <person name="Martins N."/>
            <person name="Mehrabi R."/>
            <person name="Nap J.P.H."/>
            <person name="Ponomarenko A."/>
            <person name="Rudd J.J."/>
            <person name="Salamov A."/>
            <person name="Schmutz J."/>
            <person name="Schouten H.J."/>
            <person name="Shapiro H."/>
            <person name="Stergiopoulos I."/>
            <person name="Torriani S.F.F."/>
            <person name="Tu H."/>
            <person name="de Vries R.P."/>
            <person name="Waalwijk C."/>
            <person name="Ware S.B."/>
            <person name="Wiebenga A."/>
            <person name="Zwiers L.-H."/>
            <person name="Oliver R.P."/>
            <person name="Grigoriev I.V."/>
            <person name="Kema G.H.J."/>
        </authorList>
    </citation>
    <scope>NUCLEOTIDE SEQUENCE [LARGE SCALE GENOMIC DNA]</scope>
    <source>
        <strain evidence="3">CBS 115943 / IPO323</strain>
    </source>
</reference>
<dbReference type="Proteomes" id="UP000008062">
    <property type="component" value="Chromosome 19"/>
</dbReference>
<dbReference type="AlphaFoldDB" id="F9XRS8"/>
<keyword evidence="1" id="KW-0812">Transmembrane</keyword>
<evidence type="ECO:0000313" key="2">
    <source>
        <dbReference type="EMBL" id="EGP82044.1"/>
    </source>
</evidence>
<keyword evidence="1" id="KW-1133">Transmembrane helix</keyword>
<keyword evidence="3" id="KW-1185">Reference proteome</keyword>
<gene>
    <name evidence="2" type="ORF">MYCGRDRAFT_106672</name>
</gene>
<feature type="transmembrane region" description="Helical" evidence="1">
    <location>
        <begin position="32"/>
        <end position="54"/>
    </location>
</feature>
<organism evidence="2 3">
    <name type="scientific">Zymoseptoria tritici (strain CBS 115943 / IPO323)</name>
    <name type="common">Speckled leaf blotch fungus</name>
    <name type="synonym">Septoria tritici</name>
    <dbReference type="NCBI Taxonomy" id="336722"/>
    <lineage>
        <taxon>Eukaryota</taxon>
        <taxon>Fungi</taxon>
        <taxon>Dikarya</taxon>
        <taxon>Ascomycota</taxon>
        <taxon>Pezizomycotina</taxon>
        <taxon>Dothideomycetes</taxon>
        <taxon>Dothideomycetidae</taxon>
        <taxon>Mycosphaerellales</taxon>
        <taxon>Mycosphaerellaceae</taxon>
        <taxon>Zymoseptoria</taxon>
    </lineage>
</organism>
<dbReference type="EMBL" id="CM001214">
    <property type="protein sequence ID" value="EGP82044.1"/>
    <property type="molecule type" value="Genomic_DNA"/>
</dbReference>
<dbReference type="InParanoid" id="F9XRS8"/>
<evidence type="ECO:0000256" key="1">
    <source>
        <dbReference type="SAM" id="Phobius"/>
    </source>
</evidence>
<dbReference type="KEGG" id="ztr:MYCGRDRAFT_106672"/>
<sequence>MKYGVWLLAVPPPLLFCITSLREVNVQSSCSPSISVCLLSFVSVFLLIHAFVVLRNRAWKGFLISAPWFPFVQAAGDHDDLKHVSQKGESVCVEVRAFDSSGGLEGLKLGVGQGS</sequence>
<name>F9XRS8_ZYMTI</name>
<dbReference type="GeneID" id="13399227"/>
<evidence type="ECO:0000313" key="3">
    <source>
        <dbReference type="Proteomes" id="UP000008062"/>
    </source>
</evidence>
<protein>
    <submittedName>
        <fullName evidence="2">Uncharacterized protein</fullName>
    </submittedName>
</protein>
<proteinExistence type="predicted"/>
<dbReference type="RefSeq" id="XP_003847068.1">
    <property type="nucleotide sequence ID" value="XM_003847020.1"/>
</dbReference>
<keyword evidence="1" id="KW-0472">Membrane</keyword>
<accession>F9XRS8</accession>
<dbReference type="HOGENOM" id="CLU_2110857_0_0_1"/>